<dbReference type="InterPro" id="IPR012902">
    <property type="entry name" value="N_methyl_site"/>
</dbReference>
<protein>
    <recommendedName>
        <fullName evidence="4">Type II secretion system protein J</fullName>
    </recommendedName>
</protein>
<name>A0A1G2QE70_9BACT</name>
<evidence type="ECO:0000256" key="1">
    <source>
        <dbReference type="SAM" id="Phobius"/>
    </source>
</evidence>
<organism evidence="2 3">
    <name type="scientific">Candidatus Vogelbacteria bacterium RIFOXYB1_FULL_42_16</name>
    <dbReference type="NCBI Taxonomy" id="1802436"/>
    <lineage>
        <taxon>Bacteria</taxon>
        <taxon>Candidatus Vogeliibacteriota</taxon>
    </lineage>
</organism>
<gene>
    <name evidence="2" type="ORF">A2370_01440</name>
</gene>
<reference evidence="2 3" key="1">
    <citation type="journal article" date="2016" name="Nat. Commun.">
        <title>Thousands of microbial genomes shed light on interconnected biogeochemical processes in an aquifer system.</title>
        <authorList>
            <person name="Anantharaman K."/>
            <person name="Brown C.T."/>
            <person name="Hug L.A."/>
            <person name="Sharon I."/>
            <person name="Castelle C.J."/>
            <person name="Probst A.J."/>
            <person name="Thomas B.C."/>
            <person name="Singh A."/>
            <person name="Wilkins M.J."/>
            <person name="Karaoz U."/>
            <person name="Brodie E.L."/>
            <person name="Williams K.H."/>
            <person name="Hubbard S.S."/>
            <person name="Banfield J.F."/>
        </authorList>
    </citation>
    <scope>NUCLEOTIDE SEQUENCE [LARGE SCALE GENOMIC DNA]</scope>
</reference>
<dbReference type="PROSITE" id="PS00409">
    <property type="entry name" value="PROKAR_NTER_METHYL"/>
    <property type="match status" value="1"/>
</dbReference>
<evidence type="ECO:0000313" key="3">
    <source>
        <dbReference type="Proteomes" id="UP000176222"/>
    </source>
</evidence>
<dbReference type="EMBL" id="MHTH01000010">
    <property type="protein sequence ID" value="OHA58359.1"/>
    <property type="molecule type" value="Genomic_DNA"/>
</dbReference>
<keyword evidence="1" id="KW-1133">Transmembrane helix</keyword>
<keyword evidence="1" id="KW-0472">Membrane</keyword>
<sequence length="179" mass="20189">MIRKKNNIVKNCSATRSSGFTLVEMIVAVGIFLIVAFTITGTFVVALDAYRKAQQVNQITENINYVLNRLAINVREGTDIQINNDVLSLKIGAIDYFYRLSDGAIEESVGDQNNYKKLTSDKVKIMSLEFEQQSVQTERPAVKVDLLTIRIHSQVAFRQTTTDIDIQTTVFPRQLIVTK</sequence>
<keyword evidence="1" id="KW-0812">Transmembrane</keyword>
<accession>A0A1G2QE70</accession>
<evidence type="ECO:0000313" key="2">
    <source>
        <dbReference type="EMBL" id="OHA58359.1"/>
    </source>
</evidence>
<evidence type="ECO:0008006" key="4">
    <source>
        <dbReference type="Google" id="ProtNLM"/>
    </source>
</evidence>
<proteinExistence type="predicted"/>
<dbReference type="Proteomes" id="UP000176222">
    <property type="component" value="Unassembled WGS sequence"/>
</dbReference>
<dbReference type="AlphaFoldDB" id="A0A1G2QE70"/>
<dbReference type="STRING" id="1802436.A2370_01440"/>
<dbReference type="Pfam" id="PF07963">
    <property type="entry name" value="N_methyl"/>
    <property type="match status" value="1"/>
</dbReference>
<dbReference type="NCBIfam" id="TIGR02532">
    <property type="entry name" value="IV_pilin_GFxxxE"/>
    <property type="match status" value="1"/>
</dbReference>
<comment type="caution">
    <text evidence="2">The sequence shown here is derived from an EMBL/GenBank/DDBJ whole genome shotgun (WGS) entry which is preliminary data.</text>
</comment>
<feature type="transmembrane region" description="Helical" evidence="1">
    <location>
        <begin position="21"/>
        <end position="47"/>
    </location>
</feature>